<evidence type="ECO:0000256" key="1">
    <source>
        <dbReference type="SAM" id="Phobius"/>
    </source>
</evidence>
<keyword evidence="1" id="KW-1133">Transmembrane helix</keyword>
<dbReference type="EMBL" id="CP003642">
    <property type="protein sequence ID" value="AFZ26506.1"/>
    <property type="molecule type" value="Genomic_DNA"/>
</dbReference>
<dbReference type="AlphaFoldDB" id="K9X360"/>
<dbReference type="STRING" id="56107.Cylst_4420"/>
<keyword evidence="1" id="KW-0812">Transmembrane</keyword>
<feature type="transmembrane region" description="Helical" evidence="1">
    <location>
        <begin position="12"/>
        <end position="33"/>
    </location>
</feature>
<organism evidence="2 3">
    <name type="scientific">Cylindrospermum stagnale PCC 7417</name>
    <dbReference type="NCBI Taxonomy" id="56107"/>
    <lineage>
        <taxon>Bacteria</taxon>
        <taxon>Bacillati</taxon>
        <taxon>Cyanobacteriota</taxon>
        <taxon>Cyanophyceae</taxon>
        <taxon>Nostocales</taxon>
        <taxon>Nostocaceae</taxon>
        <taxon>Cylindrospermum</taxon>
    </lineage>
</organism>
<gene>
    <name evidence="2" type="ORF">Cylst_4420</name>
</gene>
<evidence type="ECO:0000313" key="3">
    <source>
        <dbReference type="Proteomes" id="UP000010475"/>
    </source>
</evidence>
<protein>
    <submittedName>
        <fullName evidence="2">Uncharacterized protein</fullName>
    </submittedName>
</protein>
<name>K9X360_9NOST</name>
<dbReference type="KEGG" id="csg:Cylst_4420"/>
<keyword evidence="3" id="KW-1185">Reference proteome</keyword>
<dbReference type="HOGENOM" id="CLU_3327092_0_0_3"/>
<proteinExistence type="predicted"/>
<evidence type="ECO:0000313" key="2">
    <source>
        <dbReference type="EMBL" id="AFZ26506.1"/>
    </source>
</evidence>
<accession>K9X360</accession>
<dbReference type="Proteomes" id="UP000010475">
    <property type="component" value="Chromosome"/>
</dbReference>
<sequence length="38" mass="3844">MDIIVNKLAVMGFAGVIIVILTVTLGGSSVVVATNLTI</sequence>
<reference evidence="2 3" key="1">
    <citation type="submission" date="2012-06" db="EMBL/GenBank/DDBJ databases">
        <title>Finished chromosome of genome of Cylindrospermum stagnale PCC 7417.</title>
        <authorList>
            <consortium name="US DOE Joint Genome Institute"/>
            <person name="Gugger M."/>
            <person name="Coursin T."/>
            <person name="Rippka R."/>
            <person name="Tandeau De Marsac N."/>
            <person name="Huntemann M."/>
            <person name="Wei C.-L."/>
            <person name="Han J."/>
            <person name="Detter J.C."/>
            <person name="Han C."/>
            <person name="Tapia R."/>
            <person name="Chen A."/>
            <person name="Kyrpides N."/>
            <person name="Mavromatis K."/>
            <person name="Markowitz V."/>
            <person name="Szeto E."/>
            <person name="Ivanova N."/>
            <person name="Pagani I."/>
            <person name="Pati A."/>
            <person name="Goodwin L."/>
            <person name="Nordberg H.P."/>
            <person name="Cantor M.N."/>
            <person name="Hua S.X."/>
            <person name="Woyke T."/>
            <person name="Kerfeld C.A."/>
        </authorList>
    </citation>
    <scope>NUCLEOTIDE SEQUENCE [LARGE SCALE GENOMIC DNA]</scope>
    <source>
        <strain evidence="2 3">PCC 7417</strain>
    </source>
</reference>
<keyword evidence="1" id="KW-0472">Membrane</keyword>